<dbReference type="EMBL" id="CM009298">
    <property type="protein sequence ID" value="PNT20670.1"/>
    <property type="molecule type" value="Genomic_DNA"/>
</dbReference>
<reference evidence="1 2" key="1">
    <citation type="journal article" date="2006" name="Science">
        <title>The genome of black cottonwood, Populus trichocarpa (Torr. &amp; Gray).</title>
        <authorList>
            <person name="Tuskan G.A."/>
            <person name="Difazio S."/>
            <person name="Jansson S."/>
            <person name="Bohlmann J."/>
            <person name="Grigoriev I."/>
            <person name="Hellsten U."/>
            <person name="Putnam N."/>
            <person name="Ralph S."/>
            <person name="Rombauts S."/>
            <person name="Salamov A."/>
            <person name="Schein J."/>
            <person name="Sterck L."/>
            <person name="Aerts A."/>
            <person name="Bhalerao R.R."/>
            <person name="Bhalerao R.P."/>
            <person name="Blaudez D."/>
            <person name="Boerjan W."/>
            <person name="Brun A."/>
            <person name="Brunner A."/>
            <person name="Busov V."/>
            <person name="Campbell M."/>
            <person name="Carlson J."/>
            <person name="Chalot M."/>
            <person name="Chapman J."/>
            <person name="Chen G.L."/>
            <person name="Cooper D."/>
            <person name="Coutinho P.M."/>
            <person name="Couturier J."/>
            <person name="Covert S."/>
            <person name="Cronk Q."/>
            <person name="Cunningham R."/>
            <person name="Davis J."/>
            <person name="Degroeve S."/>
            <person name="Dejardin A."/>
            <person name="Depamphilis C."/>
            <person name="Detter J."/>
            <person name="Dirks B."/>
            <person name="Dubchak I."/>
            <person name="Duplessis S."/>
            <person name="Ehlting J."/>
            <person name="Ellis B."/>
            <person name="Gendler K."/>
            <person name="Goodstein D."/>
            <person name="Gribskov M."/>
            <person name="Grimwood J."/>
            <person name="Groover A."/>
            <person name="Gunter L."/>
            <person name="Hamberger B."/>
            <person name="Heinze B."/>
            <person name="Helariutta Y."/>
            <person name="Henrissat B."/>
            <person name="Holligan D."/>
            <person name="Holt R."/>
            <person name="Huang W."/>
            <person name="Islam-Faridi N."/>
            <person name="Jones S."/>
            <person name="Jones-Rhoades M."/>
            <person name="Jorgensen R."/>
            <person name="Joshi C."/>
            <person name="Kangasjarvi J."/>
            <person name="Karlsson J."/>
            <person name="Kelleher C."/>
            <person name="Kirkpatrick R."/>
            <person name="Kirst M."/>
            <person name="Kohler A."/>
            <person name="Kalluri U."/>
            <person name="Larimer F."/>
            <person name="Leebens-Mack J."/>
            <person name="Leple J.C."/>
            <person name="Locascio P."/>
            <person name="Lou Y."/>
            <person name="Lucas S."/>
            <person name="Martin F."/>
            <person name="Montanini B."/>
            <person name="Napoli C."/>
            <person name="Nelson D.R."/>
            <person name="Nelson C."/>
            <person name="Nieminen K."/>
            <person name="Nilsson O."/>
            <person name="Pereda V."/>
            <person name="Peter G."/>
            <person name="Philippe R."/>
            <person name="Pilate G."/>
            <person name="Poliakov A."/>
            <person name="Razumovskaya J."/>
            <person name="Richardson P."/>
            <person name="Rinaldi C."/>
            <person name="Ritland K."/>
            <person name="Rouze P."/>
            <person name="Ryaboy D."/>
            <person name="Schmutz J."/>
            <person name="Schrader J."/>
            <person name="Segerman B."/>
            <person name="Shin H."/>
            <person name="Siddiqui A."/>
            <person name="Sterky F."/>
            <person name="Terry A."/>
            <person name="Tsai C.J."/>
            <person name="Uberbacher E."/>
            <person name="Unneberg P."/>
            <person name="Vahala J."/>
            <person name="Wall K."/>
            <person name="Wessler S."/>
            <person name="Yang G."/>
            <person name="Yin T."/>
            <person name="Douglas C."/>
            <person name="Marra M."/>
            <person name="Sandberg G."/>
            <person name="Van de Peer Y."/>
            <person name="Rokhsar D."/>
        </authorList>
    </citation>
    <scope>NUCLEOTIDE SEQUENCE [LARGE SCALE GENOMIC DNA]</scope>
    <source>
        <strain evidence="2">cv. Nisqually</strain>
    </source>
</reference>
<dbReference type="Proteomes" id="UP000006729">
    <property type="component" value="Chromosome 9"/>
</dbReference>
<dbReference type="HOGENOM" id="CLU_2403712_0_0_1"/>
<organism evidence="1 2">
    <name type="scientific">Populus trichocarpa</name>
    <name type="common">Western balsam poplar</name>
    <name type="synonym">Populus balsamifera subsp. trichocarpa</name>
    <dbReference type="NCBI Taxonomy" id="3694"/>
    <lineage>
        <taxon>Eukaryota</taxon>
        <taxon>Viridiplantae</taxon>
        <taxon>Streptophyta</taxon>
        <taxon>Embryophyta</taxon>
        <taxon>Tracheophyta</taxon>
        <taxon>Spermatophyta</taxon>
        <taxon>Magnoliopsida</taxon>
        <taxon>eudicotyledons</taxon>
        <taxon>Gunneridae</taxon>
        <taxon>Pentapetalae</taxon>
        <taxon>rosids</taxon>
        <taxon>fabids</taxon>
        <taxon>Malpighiales</taxon>
        <taxon>Salicaceae</taxon>
        <taxon>Saliceae</taxon>
        <taxon>Populus</taxon>
    </lineage>
</organism>
<accession>U5G0L6</accession>
<evidence type="ECO:0000313" key="1">
    <source>
        <dbReference type="EMBL" id="PNT20670.1"/>
    </source>
</evidence>
<gene>
    <name evidence="1" type="ORF">POPTR_009G105800</name>
</gene>
<sequence length="93" mass="11014">MTSHLRIFREPLVVFLFQTRNFLRFLWNAKWPDEVMFEKGEMDWVLSPLNHLVLEKNDLRPIALFSMHANVASSWSPSSLHSRWVNLRGIFTG</sequence>
<dbReference type="AlphaFoldDB" id="U5G0L6"/>
<dbReference type="InParanoid" id="U5G0L6"/>
<evidence type="ECO:0000313" key="2">
    <source>
        <dbReference type="Proteomes" id="UP000006729"/>
    </source>
</evidence>
<name>U5G0L6_POPTR</name>
<protein>
    <submittedName>
        <fullName evidence="1">Uncharacterized protein</fullName>
    </submittedName>
</protein>
<proteinExistence type="predicted"/>
<keyword evidence="2" id="KW-1185">Reference proteome</keyword>